<sequence>MKTLEERIRAQIATTGPMSVADYMALCLFDPEQGYYTTREPFGAAGDFTTAPEISQMFGELCAIWLYTAWKASGAPGNPILAEIGPGRGTLMKDMLRTWAKIDPAFSRQMRLYMIEASPRLSEVQRKTLAASGASPRWITDINALPDGPLFIIGNELFDAIPVRQYVKTDSGWRERTVGLDANDRLSFMAGAGAADETLLPPGAKEAPPGAIVELAPARNALMTRMAERIRTEGGAALFIDYGYAKPAPGDTLQAMRSHAYTNILKDQGKADLTAHVDFSALARAARNEGLAAALMDQGDFLIGLGILERAGRLGADKNGTEQQAIRNAVERLAGPEQMGTLFKVLAVTSSTVTVPPFVSPH</sequence>
<dbReference type="InterPro" id="IPR038375">
    <property type="entry name" value="NDUFAF7_sf"/>
</dbReference>
<name>A0ABU4AG06_9HYPH</name>
<evidence type="ECO:0000256" key="2">
    <source>
        <dbReference type="ARBA" id="ARBA00022679"/>
    </source>
</evidence>
<dbReference type="RefSeq" id="WP_317560376.1">
    <property type="nucleotide sequence ID" value="NZ_JAWLIP010000001.1"/>
</dbReference>
<dbReference type="GO" id="GO:0032259">
    <property type="term" value="P:methylation"/>
    <property type="evidence" value="ECO:0007669"/>
    <property type="project" value="UniProtKB-KW"/>
</dbReference>
<dbReference type="PANTHER" id="PTHR12049:SF7">
    <property type="entry name" value="PROTEIN ARGININE METHYLTRANSFERASE NDUFAF7, MITOCHONDRIAL"/>
    <property type="match status" value="1"/>
</dbReference>
<dbReference type="Proteomes" id="UP001185659">
    <property type="component" value="Unassembled WGS sequence"/>
</dbReference>
<gene>
    <name evidence="3" type="ORF">R2G56_02720</name>
</gene>
<evidence type="ECO:0000313" key="3">
    <source>
        <dbReference type="EMBL" id="MDV6225189.1"/>
    </source>
</evidence>
<keyword evidence="2" id="KW-0808">Transferase</keyword>
<comment type="caution">
    <text evidence="3">The sequence shown here is derived from an EMBL/GenBank/DDBJ whole genome shotgun (WGS) entry which is preliminary data.</text>
</comment>
<reference evidence="3 4" key="1">
    <citation type="submission" date="2023-10" db="EMBL/GenBank/DDBJ databases">
        <authorList>
            <person name="Venkata Ramana C."/>
            <person name="Sasikala C."/>
            <person name="Dhurka M."/>
        </authorList>
    </citation>
    <scope>NUCLEOTIDE SEQUENCE [LARGE SCALE GENOMIC DNA]</scope>
    <source>
        <strain evidence="3 4">KCTC 32151</strain>
    </source>
</reference>
<dbReference type="GO" id="GO:0008168">
    <property type="term" value="F:methyltransferase activity"/>
    <property type="evidence" value="ECO:0007669"/>
    <property type="project" value="UniProtKB-KW"/>
</dbReference>
<dbReference type="Gene3D" id="3.40.50.12710">
    <property type="match status" value="1"/>
</dbReference>
<keyword evidence="1 3" id="KW-0489">Methyltransferase</keyword>
<proteinExistence type="predicted"/>
<dbReference type="InterPro" id="IPR029063">
    <property type="entry name" value="SAM-dependent_MTases_sf"/>
</dbReference>
<evidence type="ECO:0000313" key="4">
    <source>
        <dbReference type="Proteomes" id="UP001185659"/>
    </source>
</evidence>
<keyword evidence="4" id="KW-1185">Reference proteome</keyword>
<dbReference type="InterPro" id="IPR003788">
    <property type="entry name" value="NDUFAF7"/>
</dbReference>
<evidence type="ECO:0000256" key="1">
    <source>
        <dbReference type="ARBA" id="ARBA00022603"/>
    </source>
</evidence>
<dbReference type="SUPFAM" id="SSF53335">
    <property type="entry name" value="S-adenosyl-L-methionine-dependent methyltransferases"/>
    <property type="match status" value="1"/>
</dbReference>
<dbReference type="Pfam" id="PF02636">
    <property type="entry name" value="Methyltransf_28"/>
    <property type="match status" value="1"/>
</dbReference>
<organism evidence="3 4">
    <name type="scientific">Nitratireductor aquimarinus</name>
    <dbReference type="NCBI Taxonomy" id="889300"/>
    <lineage>
        <taxon>Bacteria</taxon>
        <taxon>Pseudomonadati</taxon>
        <taxon>Pseudomonadota</taxon>
        <taxon>Alphaproteobacteria</taxon>
        <taxon>Hyphomicrobiales</taxon>
        <taxon>Phyllobacteriaceae</taxon>
        <taxon>Nitratireductor</taxon>
    </lineage>
</organism>
<dbReference type="PANTHER" id="PTHR12049">
    <property type="entry name" value="PROTEIN ARGININE METHYLTRANSFERASE NDUFAF7, MITOCHONDRIAL"/>
    <property type="match status" value="1"/>
</dbReference>
<protein>
    <submittedName>
        <fullName evidence="3">Class I SAM-dependent methyltransferase</fullName>
    </submittedName>
</protein>
<accession>A0ABU4AG06</accession>
<dbReference type="EMBL" id="JAWLIP010000001">
    <property type="protein sequence ID" value="MDV6225189.1"/>
    <property type="molecule type" value="Genomic_DNA"/>
</dbReference>